<dbReference type="Gene3D" id="1.10.357.10">
    <property type="entry name" value="Tetracycline Repressor, domain 2"/>
    <property type="match status" value="1"/>
</dbReference>
<protein>
    <submittedName>
        <fullName evidence="6">TetR family transcriptional regulator</fullName>
    </submittedName>
</protein>
<evidence type="ECO:0000256" key="3">
    <source>
        <dbReference type="ARBA" id="ARBA00023163"/>
    </source>
</evidence>
<dbReference type="Proteomes" id="UP001595712">
    <property type="component" value="Unassembled WGS sequence"/>
</dbReference>
<comment type="caution">
    <text evidence="6">The sequence shown here is derived from an EMBL/GenBank/DDBJ whole genome shotgun (WGS) entry which is preliminary data.</text>
</comment>
<dbReference type="Pfam" id="PF00440">
    <property type="entry name" value="TetR_N"/>
    <property type="match status" value="1"/>
</dbReference>
<dbReference type="InterPro" id="IPR001647">
    <property type="entry name" value="HTH_TetR"/>
</dbReference>
<dbReference type="EMBL" id="JBHRWO010000012">
    <property type="protein sequence ID" value="MFC3493856.1"/>
    <property type="molecule type" value="Genomic_DNA"/>
</dbReference>
<keyword evidence="3" id="KW-0804">Transcription</keyword>
<dbReference type="PANTHER" id="PTHR30055">
    <property type="entry name" value="HTH-TYPE TRANSCRIPTIONAL REGULATOR RUTR"/>
    <property type="match status" value="1"/>
</dbReference>
<evidence type="ECO:0000313" key="7">
    <source>
        <dbReference type="Proteomes" id="UP001595712"/>
    </source>
</evidence>
<dbReference type="PANTHER" id="PTHR30055:SF238">
    <property type="entry name" value="MYCOFACTOCIN BIOSYNTHESIS TRANSCRIPTIONAL REGULATOR MFTR-RELATED"/>
    <property type="match status" value="1"/>
</dbReference>
<dbReference type="PROSITE" id="PS50977">
    <property type="entry name" value="HTH_TETR_2"/>
    <property type="match status" value="1"/>
</dbReference>
<keyword evidence="2 4" id="KW-0238">DNA-binding</keyword>
<proteinExistence type="predicted"/>
<keyword evidence="1" id="KW-0805">Transcription regulation</keyword>
<reference evidence="7" key="1">
    <citation type="journal article" date="2019" name="Int. J. Syst. Evol. Microbiol.">
        <title>The Global Catalogue of Microorganisms (GCM) 10K type strain sequencing project: providing services to taxonomists for standard genome sequencing and annotation.</title>
        <authorList>
            <consortium name="The Broad Institute Genomics Platform"/>
            <consortium name="The Broad Institute Genome Sequencing Center for Infectious Disease"/>
            <person name="Wu L."/>
            <person name="Ma J."/>
        </authorList>
    </citation>
    <scope>NUCLEOTIDE SEQUENCE [LARGE SCALE GENOMIC DNA]</scope>
    <source>
        <strain evidence="7">CGMCC 4.7396</strain>
    </source>
</reference>
<gene>
    <name evidence="6" type="ORF">ACFO8M_15355</name>
</gene>
<accession>A0ABV7Q253</accession>
<feature type="domain" description="HTH tetR-type" evidence="5">
    <location>
        <begin position="8"/>
        <end position="68"/>
    </location>
</feature>
<evidence type="ECO:0000256" key="1">
    <source>
        <dbReference type="ARBA" id="ARBA00023015"/>
    </source>
</evidence>
<keyword evidence="7" id="KW-1185">Reference proteome</keyword>
<evidence type="ECO:0000313" key="6">
    <source>
        <dbReference type="EMBL" id="MFC3493856.1"/>
    </source>
</evidence>
<evidence type="ECO:0000256" key="4">
    <source>
        <dbReference type="PROSITE-ProRule" id="PRU00335"/>
    </source>
</evidence>
<organism evidence="6 7">
    <name type="scientific">Glycomyces rhizosphaerae</name>
    <dbReference type="NCBI Taxonomy" id="2054422"/>
    <lineage>
        <taxon>Bacteria</taxon>
        <taxon>Bacillati</taxon>
        <taxon>Actinomycetota</taxon>
        <taxon>Actinomycetes</taxon>
        <taxon>Glycomycetales</taxon>
        <taxon>Glycomycetaceae</taxon>
        <taxon>Glycomyces</taxon>
    </lineage>
</organism>
<evidence type="ECO:0000259" key="5">
    <source>
        <dbReference type="PROSITE" id="PS50977"/>
    </source>
</evidence>
<dbReference type="SUPFAM" id="SSF46689">
    <property type="entry name" value="Homeodomain-like"/>
    <property type="match status" value="1"/>
</dbReference>
<dbReference type="InterPro" id="IPR050109">
    <property type="entry name" value="HTH-type_TetR-like_transc_reg"/>
</dbReference>
<feature type="DNA-binding region" description="H-T-H motif" evidence="4">
    <location>
        <begin position="31"/>
        <end position="50"/>
    </location>
</feature>
<sequence length="199" mass="20915">MPRGVAIPELRQQLFAAAERVILRDGPAKLSGRAVTTEAGVAAGLLYAHFTDLDDFLAAYAVDRTFIIGATAGALPDRAGTGDPAANLTDTLLAIPREALAALARLMVLKPELAARVRDVLGDHATALDAIEQAATAYLEAERRLGRITETVDPPAVALAIDGLLHHLVLTAEDIDPRLRRAITALVGTTANERSGDNG</sequence>
<evidence type="ECO:0000256" key="2">
    <source>
        <dbReference type="ARBA" id="ARBA00023125"/>
    </source>
</evidence>
<dbReference type="InterPro" id="IPR009057">
    <property type="entry name" value="Homeodomain-like_sf"/>
</dbReference>
<name>A0ABV7Q253_9ACTN</name>
<dbReference type="RefSeq" id="WP_387977036.1">
    <property type="nucleotide sequence ID" value="NZ_JBHRWO010000012.1"/>
</dbReference>